<reference evidence="15" key="1">
    <citation type="submission" date="2020-03" db="EMBL/GenBank/DDBJ databases">
        <title>Draft Genome Sequence of Cylindrodendrum hubeiense.</title>
        <authorList>
            <person name="Buettner E."/>
            <person name="Kellner H."/>
        </authorList>
    </citation>
    <scope>NUCLEOTIDE SEQUENCE</scope>
    <source>
        <strain evidence="15">IHI 201604</strain>
    </source>
</reference>
<dbReference type="GO" id="GO:0046872">
    <property type="term" value="F:metal ion binding"/>
    <property type="evidence" value="ECO:0007669"/>
    <property type="project" value="UniProtKB-KW"/>
</dbReference>
<dbReference type="GO" id="GO:0005737">
    <property type="term" value="C:cytoplasm"/>
    <property type="evidence" value="ECO:0007669"/>
    <property type="project" value="TreeGrafter"/>
</dbReference>
<keyword evidence="16" id="KW-1185">Reference proteome</keyword>
<organism evidence="15 16">
    <name type="scientific">Cylindrodendrum hubeiense</name>
    <dbReference type="NCBI Taxonomy" id="595255"/>
    <lineage>
        <taxon>Eukaryota</taxon>
        <taxon>Fungi</taxon>
        <taxon>Dikarya</taxon>
        <taxon>Ascomycota</taxon>
        <taxon>Pezizomycotina</taxon>
        <taxon>Sordariomycetes</taxon>
        <taxon>Hypocreomycetidae</taxon>
        <taxon>Hypocreales</taxon>
        <taxon>Nectriaceae</taxon>
        <taxon>Cylindrodendrum</taxon>
    </lineage>
</organism>
<evidence type="ECO:0000256" key="9">
    <source>
        <dbReference type="ARBA" id="ARBA00023004"/>
    </source>
</evidence>
<comment type="caution">
    <text evidence="15">The sequence shown here is derived from an EMBL/GenBank/DDBJ whole genome shotgun (WGS) entry which is preliminary data.</text>
</comment>
<feature type="domain" description="Homogentisate 1,2-dioxygenase C-terminal" evidence="13">
    <location>
        <begin position="285"/>
        <end position="439"/>
    </location>
</feature>
<dbReference type="PANTHER" id="PTHR11056">
    <property type="entry name" value="HOMOGENTISATE 1,2-DIOXYGENASE"/>
    <property type="match status" value="1"/>
</dbReference>
<dbReference type="GO" id="GO:0006559">
    <property type="term" value="P:L-phenylalanine catabolic process"/>
    <property type="evidence" value="ECO:0007669"/>
    <property type="project" value="UniProtKB-KW"/>
</dbReference>
<keyword evidence="6" id="KW-0828">Tyrosine catabolism</keyword>
<dbReference type="InterPro" id="IPR005708">
    <property type="entry name" value="Homogentis_dOase"/>
</dbReference>
<keyword evidence="8" id="KW-0560">Oxidoreductase</keyword>
<evidence type="ECO:0000256" key="5">
    <source>
        <dbReference type="ARBA" id="ARBA00022723"/>
    </source>
</evidence>
<feature type="compositionally biased region" description="Basic residues" evidence="12">
    <location>
        <begin position="481"/>
        <end position="490"/>
    </location>
</feature>
<feature type="binding site" evidence="11">
    <location>
        <position position="375"/>
    </location>
    <ligand>
        <name>homogentisate</name>
        <dbReference type="ChEBI" id="CHEBI:16169"/>
    </ligand>
</feature>
<dbReference type="AlphaFoldDB" id="A0A9P5HJY3"/>
<evidence type="ECO:0000256" key="8">
    <source>
        <dbReference type="ARBA" id="ARBA00023002"/>
    </source>
</evidence>
<keyword evidence="5 11" id="KW-0479">Metal-binding</keyword>
<feature type="compositionally biased region" description="Basic and acidic residues" evidence="12">
    <location>
        <begin position="467"/>
        <end position="476"/>
    </location>
</feature>
<dbReference type="FunFam" id="2.60.120.10:FF:000034">
    <property type="entry name" value="Homogentisate 1,2-dioxygenase"/>
    <property type="match status" value="1"/>
</dbReference>
<dbReference type="GO" id="GO:0004411">
    <property type="term" value="F:homogentisate 1,2-dioxygenase activity"/>
    <property type="evidence" value="ECO:0007669"/>
    <property type="project" value="UniProtKB-EC"/>
</dbReference>
<evidence type="ECO:0000256" key="3">
    <source>
        <dbReference type="ARBA" id="ARBA00007757"/>
    </source>
</evidence>
<accession>A0A9P5HJY3</accession>
<feature type="binding site" evidence="11">
    <location>
        <position position="339"/>
    </location>
    <ligand>
        <name>Fe cation</name>
        <dbReference type="ChEBI" id="CHEBI:24875"/>
    </ligand>
</feature>
<evidence type="ECO:0000256" key="12">
    <source>
        <dbReference type="SAM" id="MobiDB-lite"/>
    </source>
</evidence>
<feature type="region of interest" description="Disordered" evidence="12">
    <location>
        <begin position="1"/>
        <end position="23"/>
    </location>
</feature>
<comment type="cofactor">
    <cofactor evidence="1 11">
        <name>Fe cation</name>
        <dbReference type="ChEBI" id="CHEBI:24875"/>
    </cofactor>
</comment>
<feature type="compositionally biased region" description="Polar residues" evidence="12">
    <location>
        <begin position="1"/>
        <end position="15"/>
    </location>
</feature>
<feature type="binding site" evidence="11">
    <location>
        <position position="375"/>
    </location>
    <ligand>
        <name>Fe cation</name>
        <dbReference type="ChEBI" id="CHEBI:24875"/>
    </ligand>
</feature>
<dbReference type="SUPFAM" id="SSF51182">
    <property type="entry name" value="RmlC-like cupins"/>
    <property type="match status" value="1"/>
</dbReference>
<dbReference type="Gene3D" id="2.60.120.10">
    <property type="entry name" value="Jelly Rolls"/>
    <property type="match status" value="1"/>
</dbReference>
<dbReference type="PANTHER" id="PTHR11056:SF0">
    <property type="entry name" value="HOMOGENTISATE 1,2-DIOXYGENASE"/>
    <property type="match status" value="1"/>
</dbReference>
<proteinExistence type="inferred from homology"/>
<feature type="domain" description="Homogentisate 1,2-dioxygenase N-terminal" evidence="14">
    <location>
        <begin position="21"/>
        <end position="282"/>
    </location>
</feature>
<keyword evidence="10" id="KW-0585">Phenylalanine catabolism</keyword>
<comment type="similarity">
    <text evidence="3">Belongs to the homogentisate dioxygenase family.</text>
</comment>
<dbReference type="Pfam" id="PF20510">
    <property type="entry name" value="HgmA_N"/>
    <property type="match status" value="1"/>
</dbReference>
<dbReference type="EC" id="1.13.11.5" evidence="4"/>
<dbReference type="EMBL" id="JAANBB010000022">
    <property type="protein sequence ID" value="KAF7555251.1"/>
    <property type="molecule type" value="Genomic_DNA"/>
</dbReference>
<evidence type="ECO:0000313" key="15">
    <source>
        <dbReference type="EMBL" id="KAF7555251.1"/>
    </source>
</evidence>
<sequence>MLGATATSAYTTEPTGTDPHRYQTGFGNRFASEAIPNVLPSGRNVPQKVKYDLYSEQLNGSSFIAPRQMIQHVWMYRIRPSVAHGDVSPSTANPHAWDPFPISSEPEASSSERGIDFVDGIRTVAGQGDPTLREGLAIHIYTANTSMTNRAFCNNDGDLLILPQEGRLNIQTELGWMMVRPGELVVIQAGIRFRVLLPDGPVRGYIQEIFGAHYDLPELGPVGSNGMALPRDFESPVASFDVDDSAWDIIYKLAGTLHVCRQNHSPFDVVAWHGNLVPYKYAIEKFVNMTNVEKDQADPTIYCVLTAKSKTPGVSLTDFLVFTPKWITTSDTFRPPYYHRNMSTEMMGLIYGQYGGSSHVLEPGGLSYEASYMPHGETYETWKDATTRDLEPIRICEDTMAFMFHISVPMFLTKWAMRGEGAKSLHPTAPSQWDDVKAHFLDHLDDIEADLSAAGLPGLAARKTTVHSRENGEHEGVNGNLKRRRTDATA</sequence>
<evidence type="ECO:0000259" key="14">
    <source>
        <dbReference type="Pfam" id="PF20510"/>
    </source>
</evidence>
<dbReference type="CDD" id="cd07000">
    <property type="entry name" value="cupin_HGO_N"/>
    <property type="match status" value="1"/>
</dbReference>
<evidence type="ECO:0000256" key="4">
    <source>
        <dbReference type="ARBA" id="ARBA00013127"/>
    </source>
</evidence>
<feature type="binding site" evidence="11">
    <location>
        <position position="345"/>
    </location>
    <ligand>
        <name>Fe cation</name>
        <dbReference type="ChEBI" id="CHEBI:24875"/>
    </ligand>
</feature>
<feature type="region of interest" description="Disordered" evidence="12">
    <location>
        <begin position="465"/>
        <end position="490"/>
    </location>
</feature>
<dbReference type="InterPro" id="IPR046452">
    <property type="entry name" value="HgmA_N"/>
</dbReference>
<evidence type="ECO:0000256" key="7">
    <source>
        <dbReference type="ARBA" id="ARBA00022964"/>
    </source>
</evidence>
<evidence type="ECO:0000256" key="10">
    <source>
        <dbReference type="ARBA" id="ARBA00023232"/>
    </source>
</evidence>
<dbReference type="InterPro" id="IPR046451">
    <property type="entry name" value="HgmA_C"/>
</dbReference>
<evidence type="ECO:0000259" key="13">
    <source>
        <dbReference type="Pfam" id="PF04209"/>
    </source>
</evidence>
<name>A0A9P5HJY3_9HYPO</name>
<gene>
    <name evidence="15" type="ORF">G7Z17_g2321</name>
</gene>
<evidence type="ECO:0000256" key="6">
    <source>
        <dbReference type="ARBA" id="ARBA00022878"/>
    </source>
</evidence>
<evidence type="ECO:0000256" key="2">
    <source>
        <dbReference type="ARBA" id="ARBA00004704"/>
    </source>
</evidence>
<protein>
    <recommendedName>
        <fullName evidence="4">homogentisate 1,2-dioxygenase</fullName>
        <ecNumber evidence="4">1.13.11.5</ecNumber>
    </recommendedName>
</protein>
<evidence type="ECO:0000313" key="16">
    <source>
        <dbReference type="Proteomes" id="UP000722485"/>
    </source>
</evidence>
<dbReference type="OrthoDB" id="1689029at2759"/>
<evidence type="ECO:0000256" key="11">
    <source>
        <dbReference type="PIRSR" id="PIRSR605708-2"/>
    </source>
</evidence>
<evidence type="ECO:0000256" key="1">
    <source>
        <dbReference type="ARBA" id="ARBA00001962"/>
    </source>
</evidence>
<dbReference type="Proteomes" id="UP000722485">
    <property type="component" value="Unassembled WGS sequence"/>
</dbReference>
<keyword evidence="9 11" id="KW-0408">Iron</keyword>
<dbReference type="InterPro" id="IPR011051">
    <property type="entry name" value="RmlC_Cupin_sf"/>
</dbReference>
<dbReference type="Pfam" id="PF04209">
    <property type="entry name" value="HgmA_C"/>
    <property type="match status" value="1"/>
</dbReference>
<dbReference type="GO" id="GO:0006572">
    <property type="term" value="P:L-tyrosine catabolic process"/>
    <property type="evidence" value="ECO:0007669"/>
    <property type="project" value="UniProtKB-KW"/>
</dbReference>
<feature type="binding site" evidence="11">
    <location>
        <position position="354"/>
    </location>
    <ligand>
        <name>homogentisate</name>
        <dbReference type="ChEBI" id="CHEBI:16169"/>
    </ligand>
</feature>
<comment type="pathway">
    <text evidence="2">Amino-acid degradation; L-phenylalanine degradation; acetoacetate and fumarate from L-phenylalanine: step 4/6.</text>
</comment>
<feature type="region of interest" description="Disordered" evidence="12">
    <location>
        <begin position="87"/>
        <end position="111"/>
    </location>
</feature>
<dbReference type="InterPro" id="IPR014710">
    <property type="entry name" value="RmlC-like_jellyroll"/>
</dbReference>
<keyword evidence="7" id="KW-0223">Dioxygenase</keyword>